<dbReference type="EMBL" id="VKKU01000002">
    <property type="protein sequence ID" value="TSB01329.1"/>
    <property type="molecule type" value="Genomic_DNA"/>
</dbReference>
<dbReference type="PANTHER" id="PTHR12126">
    <property type="entry name" value="NADH-UBIQUINONE OXIDOREDUCTASE 39 KDA SUBUNIT-RELATED"/>
    <property type="match status" value="1"/>
</dbReference>
<evidence type="ECO:0000259" key="1">
    <source>
        <dbReference type="Pfam" id="PF01370"/>
    </source>
</evidence>
<organism evidence="2 3">
    <name type="scientific">Sphingorhabdus contaminans</name>
    <dbReference type="NCBI Taxonomy" id="1343899"/>
    <lineage>
        <taxon>Bacteria</taxon>
        <taxon>Pseudomonadati</taxon>
        <taxon>Pseudomonadota</taxon>
        <taxon>Alphaproteobacteria</taxon>
        <taxon>Sphingomonadales</taxon>
        <taxon>Sphingomonadaceae</taxon>
        <taxon>Sphingorhabdus</taxon>
    </lineage>
</organism>
<reference evidence="2 3" key="1">
    <citation type="submission" date="2019-07" db="EMBL/GenBank/DDBJ databases">
        <authorList>
            <person name="Park M."/>
        </authorList>
    </citation>
    <scope>NUCLEOTIDE SEQUENCE [LARGE SCALE GENOMIC DNA]</scope>
    <source>
        <strain evidence="2 3">KCTC32445</strain>
    </source>
</reference>
<protein>
    <submittedName>
        <fullName evidence="2">NAD(P)-dependent oxidoreductase</fullName>
    </submittedName>
</protein>
<sequence length="308" mass="33716">MRSSVGNTVAVTGATGFVGRVTLDRLVEAGWKVRALTRRDQPKKNGVTWVSGALDNIQSLHNLCEGADAVLHIAGVVNAPDEAGFEAGNVRGTASIITAAKDRGIKRFVHVSSLAAKHPQLSFYGASKYRAEKLVGTSMLDWTIVRPPGVYGPGDTEMFDMFRLAQKGWALLPPRGNVSIIHVDDLARLLVALLPENEDVTAQIFEPDDGLEKGWSHQAFARAIGWAIGRRVTTLHAPKFVLTLAAHLDRLFRGSKAKLTPDRASYLSHPDWTIDRTATPPAALWLPQISTRQGLKDTVRWYKAQGWL</sequence>
<dbReference type="Proteomes" id="UP000320160">
    <property type="component" value="Unassembled WGS sequence"/>
</dbReference>
<dbReference type="PANTHER" id="PTHR12126:SF11">
    <property type="entry name" value="NADH DEHYDROGENASE [UBIQUINONE] 1 ALPHA SUBCOMPLEX SUBUNIT 9, MITOCHONDRIAL"/>
    <property type="match status" value="1"/>
</dbReference>
<dbReference type="GO" id="GO:0044877">
    <property type="term" value="F:protein-containing complex binding"/>
    <property type="evidence" value="ECO:0007669"/>
    <property type="project" value="TreeGrafter"/>
</dbReference>
<proteinExistence type="predicted"/>
<comment type="caution">
    <text evidence="2">The sequence shown here is derived from an EMBL/GenBank/DDBJ whole genome shotgun (WGS) entry which is preliminary data.</text>
</comment>
<dbReference type="Pfam" id="PF01370">
    <property type="entry name" value="Epimerase"/>
    <property type="match status" value="1"/>
</dbReference>
<accession>A0A553W9G9</accession>
<dbReference type="SUPFAM" id="SSF51735">
    <property type="entry name" value="NAD(P)-binding Rossmann-fold domains"/>
    <property type="match status" value="1"/>
</dbReference>
<dbReference type="AlphaFoldDB" id="A0A553W9G9"/>
<dbReference type="InterPro" id="IPR001509">
    <property type="entry name" value="Epimerase_deHydtase"/>
</dbReference>
<name>A0A553W9G9_9SPHN</name>
<gene>
    <name evidence="2" type="ORF">FOM92_08925</name>
</gene>
<dbReference type="InterPro" id="IPR036291">
    <property type="entry name" value="NAD(P)-bd_dom_sf"/>
</dbReference>
<feature type="domain" description="NAD-dependent epimerase/dehydratase" evidence="1">
    <location>
        <begin position="9"/>
        <end position="199"/>
    </location>
</feature>
<dbReference type="InterPro" id="IPR051207">
    <property type="entry name" value="ComplexI_NDUFA9_subunit"/>
</dbReference>
<dbReference type="RefSeq" id="WP_143776522.1">
    <property type="nucleotide sequence ID" value="NZ_VKKU01000002.1"/>
</dbReference>
<dbReference type="OrthoDB" id="9814124at2"/>
<dbReference type="Gene3D" id="3.40.50.720">
    <property type="entry name" value="NAD(P)-binding Rossmann-like Domain"/>
    <property type="match status" value="1"/>
</dbReference>
<evidence type="ECO:0000313" key="3">
    <source>
        <dbReference type="Proteomes" id="UP000320160"/>
    </source>
</evidence>
<keyword evidence="3" id="KW-1185">Reference proteome</keyword>
<evidence type="ECO:0000313" key="2">
    <source>
        <dbReference type="EMBL" id="TSB01329.1"/>
    </source>
</evidence>